<dbReference type="GO" id="GO:0009313">
    <property type="term" value="P:oligosaccharide catabolic process"/>
    <property type="evidence" value="ECO:0007669"/>
    <property type="project" value="TreeGrafter"/>
</dbReference>
<accession>A0AAT9GKE7</accession>
<protein>
    <recommendedName>
        <fullName evidence="3">exo-alpha-sialidase</fullName>
        <ecNumber evidence="3">3.2.1.18</ecNumber>
    </recommendedName>
</protein>
<evidence type="ECO:0000259" key="4">
    <source>
        <dbReference type="Pfam" id="PF13088"/>
    </source>
</evidence>
<proteinExistence type="inferred from homology"/>
<dbReference type="PANTHER" id="PTHR10628">
    <property type="entry name" value="SIALIDASE"/>
    <property type="match status" value="1"/>
</dbReference>
<feature type="domain" description="Sialidase" evidence="4">
    <location>
        <begin position="26"/>
        <end position="337"/>
    </location>
</feature>
<dbReference type="EMBL" id="AP029612">
    <property type="protein sequence ID" value="BFG71043.1"/>
    <property type="molecule type" value="Genomic_DNA"/>
</dbReference>
<gene>
    <name evidence="5" type="ORF">KACHI17_19240</name>
</gene>
<dbReference type="Pfam" id="PF13088">
    <property type="entry name" value="BNR_2"/>
    <property type="match status" value="1"/>
</dbReference>
<name>A0AAT9GKE7_9BACT</name>
<dbReference type="Gene3D" id="2.120.10.10">
    <property type="match status" value="1"/>
</dbReference>
<dbReference type="EC" id="3.2.1.18" evidence="3"/>
<comment type="catalytic activity">
    <reaction evidence="1">
        <text>Hydrolysis of alpha-(2-&gt;3)-, alpha-(2-&gt;6)-, alpha-(2-&gt;8)- glycosidic linkages of terminal sialic acid residues in oligosaccharides, glycoproteins, glycolipids, colominic acid and synthetic substrates.</text>
        <dbReference type="EC" id="3.2.1.18"/>
    </reaction>
</comment>
<evidence type="ECO:0000256" key="1">
    <source>
        <dbReference type="ARBA" id="ARBA00000427"/>
    </source>
</evidence>
<organism evidence="5">
    <name type="scientific">Sediminibacterium sp. KACHI17</name>
    <dbReference type="NCBI Taxonomy" id="1751071"/>
    <lineage>
        <taxon>Bacteria</taxon>
        <taxon>Pseudomonadati</taxon>
        <taxon>Bacteroidota</taxon>
        <taxon>Chitinophagia</taxon>
        <taxon>Chitinophagales</taxon>
        <taxon>Chitinophagaceae</taxon>
        <taxon>Sediminibacterium</taxon>
    </lineage>
</organism>
<dbReference type="AlphaFoldDB" id="A0AAT9GKE7"/>
<dbReference type="GO" id="GO:0006689">
    <property type="term" value="P:ganglioside catabolic process"/>
    <property type="evidence" value="ECO:0007669"/>
    <property type="project" value="TreeGrafter"/>
</dbReference>
<dbReference type="PANTHER" id="PTHR10628:SF30">
    <property type="entry name" value="EXO-ALPHA-SIALIDASE"/>
    <property type="match status" value="1"/>
</dbReference>
<sequence>MVFKSGEAGYHTFRIPAIIRAPDQSLLAFCEGRVNNAGDYGTIKIVMRRSMDAGKTWSPIQVVAAMGNLQVGNPAPVVDQTDPAFPKGRIFLFYNTGDHHENEVRKGNGLREVWYITSTDNGLNWSAPVNITTQVHRPLQSNRNSSYQFQEDWRSYANTPGHAIQFQQGRYRGRIFIAANHSAGAPQNQFEDYTAHGFYSDDHGKTFRLTSSLTIKGSNESIATELSNGNLMMNSRNQKGDIRARIISISSDGGQNWDTSYFDTQLPDPVNQASLLTIGRKKGKAILAFSNAASTTRRDSLTLRISWDEGKTWPYQQLIDAAPDQTKNDYTAYSDLVYIHKNSIGILYERKGYKEIVFKRIQWK</sequence>
<evidence type="ECO:0000313" key="5">
    <source>
        <dbReference type="EMBL" id="BFG71043.1"/>
    </source>
</evidence>
<comment type="similarity">
    <text evidence="2">Belongs to the glycosyl hydrolase 33 family.</text>
</comment>
<dbReference type="GO" id="GO:0004308">
    <property type="term" value="F:exo-alpha-sialidase activity"/>
    <property type="evidence" value="ECO:0007669"/>
    <property type="project" value="UniProtKB-EC"/>
</dbReference>
<dbReference type="GO" id="GO:0016020">
    <property type="term" value="C:membrane"/>
    <property type="evidence" value="ECO:0007669"/>
    <property type="project" value="TreeGrafter"/>
</dbReference>
<reference evidence="5" key="1">
    <citation type="submission" date="2024-02" db="EMBL/GenBank/DDBJ databases">
        <title>Sediminibacterium planktonica sp. nov. and Sediminibacterium longus sp. nov., isolated from surface lake and river water.</title>
        <authorList>
            <person name="Watanabe K."/>
            <person name="Takemine S."/>
            <person name="Ishii Y."/>
            <person name="Ogata Y."/>
            <person name="Shindo C."/>
            <person name="Suda W."/>
        </authorList>
    </citation>
    <scope>NUCLEOTIDE SEQUENCE</scope>
    <source>
        <strain evidence="5">KACHI17</strain>
    </source>
</reference>
<dbReference type="CDD" id="cd15482">
    <property type="entry name" value="Sialidase_non-viral"/>
    <property type="match status" value="1"/>
</dbReference>
<dbReference type="SUPFAM" id="SSF50939">
    <property type="entry name" value="Sialidases"/>
    <property type="match status" value="1"/>
</dbReference>
<dbReference type="InterPro" id="IPR036278">
    <property type="entry name" value="Sialidase_sf"/>
</dbReference>
<dbReference type="GO" id="GO:0005737">
    <property type="term" value="C:cytoplasm"/>
    <property type="evidence" value="ECO:0007669"/>
    <property type="project" value="TreeGrafter"/>
</dbReference>
<dbReference type="InterPro" id="IPR026856">
    <property type="entry name" value="Sialidase_fam"/>
</dbReference>
<evidence type="ECO:0000256" key="3">
    <source>
        <dbReference type="ARBA" id="ARBA00012733"/>
    </source>
</evidence>
<evidence type="ECO:0000256" key="2">
    <source>
        <dbReference type="ARBA" id="ARBA00009348"/>
    </source>
</evidence>
<dbReference type="InterPro" id="IPR011040">
    <property type="entry name" value="Sialidase"/>
</dbReference>